<organism evidence="1 2">
    <name type="scientific">Paenirhodobacter populi</name>
    <dbReference type="NCBI Taxonomy" id="2306993"/>
    <lineage>
        <taxon>Bacteria</taxon>
        <taxon>Pseudomonadati</taxon>
        <taxon>Pseudomonadota</taxon>
        <taxon>Alphaproteobacteria</taxon>
        <taxon>Rhodobacterales</taxon>
        <taxon>Rhodobacter group</taxon>
        <taxon>Paenirhodobacter</taxon>
    </lineage>
</organism>
<dbReference type="Proteomes" id="UP000285710">
    <property type="component" value="Unassembled WGS sequence"/>
</dbReference>
<dbReference type="AlphaFoldDB" id="A0A451GC35"/>
<reference evidence="1 2" key="1">
    <citation type="submission" date="2019-01" db="EMBL/GenBank/DDBJ databases">
        <title>Sinorhodobacter populi sp. nov. isolated from the symptomatic bark tissue of Populus euramericana canker.</title>
        <authorList>
            <person name="Xu G."/>
        </authorList>
    </citation>
    <scope>NUCLEOTIDE SEQUENCE [LARGE SCALE GENOMIC DNA]</scope>
    <source>
        <strain evidence="1 2">2D-5</strain>
    </source>
</reference>
<protein>
    <submittedName>
        <fullName evidence="1">Uncharacterized protein</fullName>
    </submittedName>
</protein>
<comment type="caution">
    <text evidence="1">The sequence shown here is derived from an EMBL/GenBank/DDBJ whole genome shotgun (WGS) entry which is preliminary data.</text>
</comment>
<dbReference type="EMBL" id="SAUW01000007">
    <property type="protein sequence ID" value="RWR12730.1"/>
    <property type="molecule type" value="Genomic_DNA"/>
</dbReference>
<sequence length="133" mass="14624">MADSDARLSDHEWKLKMAAEGKAMYIPGKTAEQIKVEMAATAEGLAQKSARTITMTAGAWSTIDTAIPDVIEMLSDVRNVLHELAYADDLDQPWVNSVMRLSARAMQSMQDKEILVLDQLDVAIRDATEEDAA</sequence>
<dbReference type="RefSeq" id="WP_128269488.1">
    <property type="nucleotide sequence ID" value="NZ_SAUW01000007.1"/>
</dbReference>
<proteinExistence type="predicted"/>
<keyword evidence="2" id="KW-1185">Reference proteome</keyword>
<evidence type="ECO:0000313" key="1">
    <source>
        <dbReference type="EMBL" id="RWR12730.1"/>
    </source>
</evidence>
<gene>
    <name evidence="1" type="ORF">D2T33_08445</name>
</gene>
<reference evidence="1 2" key="2">
    <citation type="submission" date="2019-01" db="EMBL/GenBank/DDBJ databases">
        <authorList>
            <person name="Li Y."/>
        </authorList>
    </citation>
    <scope>NUCLEOTIDE SEQUENCE [LARGE SCALE GENOMIC DNA]</scope>
    <source>
        <strain evidence="1 2">2D-5</strain>
    </source>
</reference>
<accession>A0A451GC35</accession>
<evidence type="ECO:0000313" key="2">
    <source>
        <dbReference type="Proteomes" id="UP000285710"/>
    </source>
</evidence>
<name>A0A451GC35_9RHOB</name>